<organism evidence="2 3">
    <name type="scientific">Mesorhizobium salmacidum</name>
    <dbReference type="NCBI Taxonomy" id="3015171"/>
    <lineage>
        <taxon>Bacteria</taxon>
        <taxon>Pseudomonadati</taxon>
        <taxon>Pseudomonadota</taxon>
        <taxon>Alphaproteobacteria</taxon>
        <taxon>Hyphomicrobiales</taxon>
        <taxon>Phyllobacteriaceae</taxon>
        <taxon>Mesorhizobium</taxon>
    </lineage>
</organism>
<evidence type="ECO:0000313" key="3">
    <source>
        <dbReference type="Proteomes" id="UP001387293"/>
    </source>
</evidence>
<dbReference type="RefSeq" id="WP_337109461.1">
    <property type="nucleotide sequence ID" value="NZ_JAPYKS010000052.1"/>
</dbReference>
<dbReference type="Proteomes" id="UP001387293">
    <property type="component" value="Unassembled WGS sequence"/>
</dbReference>
<evidence type="ECO:0000256" key="1">
    <source>
        <dbReference type="SAM" id="MobiDB-lite"/>
    </source>
</evidence>
<name>A0ABU8L719_9HYPH</name>
<comment type="caution">
    <text evidence="2">The sequence shown here is derived from an EMBL/GenBank/DDBJ whole genome shotgun (WGS) entry which is preliminary data.</text>
</comment>
<reference evidence="2 3" key="1">
    <citation type="submission" date="2022-12" db="EMBL/GenBank/DDBJ databases">
        <authorList>
            <person name="Muema E."/>
        </authorList>
    </citation>
    <scope>NUCLEOTIDE SEQUENCE [LARGE SCALE GENOMIC DNA]</scope>
    <source>
        <strain evidence="3">1326</strain>
    </source>
</reference>
<accession>A0ABU8L719</accession>
<feature type="region of interest" description="Disordered" evidence="1">
    <location>
        <begin position="1"/>
        <end position="37"/>
    </location>
</feature>
<evidence type="ECO:0000313" key="2">
    <source>
        <dbReference type="EMBL" id="MEI9413140.1"/>
    </source>
</evidence>
<dbReference type="EMBL" id="JAPYKS010000052">
    <property type="protein sequence ID" value="MEI9413140.1"/>
    <property type="molecule type" value="Genomic_DNA"/>
</dbReference>
<sequence length="58" mass="6210">MKATVLKNDGPRSGNRRNVSSGVQPSEDAVTERPLTDPRAEALARAIIATVDKLTYDG</sequence>
<gene>
    <name evidence="2" type="ORF">O7A60_31005</name>
</gene>
<proteinExistence type="predicted"/>
<keyword evidence="3" id="KW-1185">Reference proteome</keyword>
<protein>
    <submittedName>
        <fullName evidence="2">Uncharacterized protein</fullName>
    </submittedName>
</protein>